<name>A0ABV1E1C0_9FIRM</name>
<dbReference type="Gene3D" id="1.10.10.10">
    <property type="entry name" value="Winged helix-like DNA-binding domain superfamily/Winged helix DNA-binding domain"/>
    <property type="match status" value="1"/>
</dbReference>
<evidence type="ECO:0000313" key="4">
    <source>
        <dbReference type="EMBL" id="MEQ2441097.1"/>
    </source>
</evidence>
<dbReference type="RefSeq" id="WP_349219977.1">
    <property type="nucleotide sequence ID" value="NZ_JBBMFD010000017.1"/>
</dbReference>
<comment type="caution">
    <text evidence="4">The sequence shown here is derived from an EMBL/GenBank/DDBJ whole genome shotgun (WGS) entry which is preliminary data.</text>
</comment>
<dbReference type="SUPFAM" id="SSF46894">
    <property type="entry name" value="C-terminal effector domain of the bipartite response regulators"/>
    <property type="match status" value="1"/>
</dbReference>
<sequence>MEETGRQIGEKLFALLTVDQKKELTQFVLERETSSVNSADNLYLPIFRGRYSFPKKVNHPLTEVRSGDLYFCLEQRLVTIREQPIELTVKEFEIFSLLILNPKRVFTYEMLIDLVWEEDYAYYSRKAVNNHVSNLRKMLMCHKETHKRLIDSSLLFRKFCFRTFFFNADML</sequence>
<dbReference type="InterPro" id="IPR001867">
    <property type="entry name" value="OmpR/PhoB-type_DNA-bd"/>
</dbReference>
<protein>
    <submittedName>
        <fullName evidence="4">Winged helix-turn-helix domain-containing protein</fullName>
    </submittedName>
</protein>
<dbReference type="EMBL" id="JBBMFD010000017">
    <property type="protein sequence ID" value="MEQ2441097.1"/>
    <property type="molecule type" value="Genomic_DNA"/>
</dbReference>
<dbReference type="InterPro" id="IPR016032">
    <property type="entry name" value="Sig_transdc_resp-reg_C-effctor"/>
</dbReference>
<dbReference type="InterPro" id="IPR036388">
    <property type="entry name" value="WH-like_DNA-bd_sf"/>
</dbReference>
<dbReference type="CDD" id="cd00383">
    <property type="entry name" value="trans_reg_C"/>
    <property type="match status" value="1"/>
</dbReference>
<dbReference type="PROSITE" id="PS51755">
    <property type="entry name" value="OMPR_PHOB"/>
    <property type="match status" value="1"/>
</dbReference>
<evidence type="ECO:0000256" key="2">
    <source>
        <dbReference type="PROSITE-ProRule" id="PRU01091"/>
    </source>
</evidence>
<organism evidence="4 5">
    <name type="scientific">Solibaculum intestinale</name>
    <dbReference type="NCBI Taxonomy" id="3133165"/>
    <lineage>
        <taxon>Bacteria</taxon>
        <taxon>Bacillati</taxon>
        <taxon>Bacillota</taxon>
        <taxon>Clostridia</taxon>
        <taxon>Eubacteriales</taxon>
        <taxon>Oscillospiraceae</taxon>
        <taxon>Solibaculum</taxon>
    </lineage>
</organism>
<keyword evidence="5" id="KW-1185">Reference proteome</keyword>
<accession>A0ABV1E1C0</accession>
<evidence type="ECO:0000313" key="5">
    <source>
        <dbReference type="Proteomes" id="UP001489509"/>
    </source>
</evidence>
<evidence type="ECO:0000256" key="1">
    <source>
        <dbReference type="ARBA" id="ARBA00023125"/>
    </source>
</evidence>
<evidence type="ECO:0000259" key="3">
    <source>
        <dbReference type="PROSITE" id="PS51755"/>
    </source>
</evidence>
<feature type="domain" description="OmpR/PhoB-type" evidence="3">
    <location>
        <begin position="61"/>
        <end position="163"/>
    </location>
</feature>
<proteinExistence type="predicted"/>
<dbReference type="SMART" id="SM00862">
    <property type="entry name" value="Trans_reg_C"/>
    <property type="match status" value="1"/>
</dbReference>
<dbReference type="Pfam" id="PF00486">
    <property type="entry name" value="Trans_reg_C"/>
    <property type="match status" value="1"/>
</dbReference>
<gene>
    <name evidence="4" type="ORF">WMO26_09695</name>
</gene>
<reference evidence="4 5" key="1">
    <citation type="submission" date="2024-03" db="EMBL/GenBank/DDBJ databases">
        <title>Human intestinal bacterial collection.</title>
        <authorList>
            <person name="Pauvert C."/>
            <person name="Hitch T.C.A."/>
            <person name="Clavel T."/>
        </authorList>
    </citation>
    <scope>NUCLEOTIDE SEQUENCE [LARGE SCALE GENOMIC DNA]</scope>
    <source>
        <strain evidence="4 5">CLA-JM-H44</strain>
    </source>
</reference>
<feature type="DNA-binding region" description="OmpR/PhoB-type" evidence="2">
    <location>
        <begin position="61"/>
        <end position="163"/>
    </location>
</feature>
<keyword evidence="1 2" id="KW-0238">DNA-binding</keyword>
<dbReference type="Proteomes" id="UP001489509">
    <property type="component" value="Unassembled WGS sequence"/>
</dbReference>